<keyword evidence="2" id="KW-1185">Reference proteome</keyword>
<dbReference type="EMBL" id="NMUH01000111">
    <property type="protein sequence ID" value="MQL71836.1"/>
    <property type="molecule type" value="Genomic_DNA"/>
</dbReference>
<gene>
    <name evidence="1" type="ORF">Taro_004182</name>
</gene>
<evidence type="ECO:0000313" key="1">
    <source>
        <dbReference type="EMBL" id="MQL71836.1"/>
    </source>
</evidence>
<organism evidence="1 2">
    <name type="scientific">Colocasia esculenta</name>
    <name type="common">Wild taro</name>
    <name type="synonym">Arum esculentum</name>
    <dbReference type="NCBI Taxonomy" id="4460"/>
    <lineage>
        <taxon>Eukaryota</taxon>
        <taxon>Viridiplantae</taxon>
        <taxon>Streptophyta</taxon>
        <taxon>Embryophyta</taxon>
        <taxon>Tracheophyta</taxon>
        <taxon>Spermatophyta</taxon>
        <taxon>Magnoliopsida</taxon>
        <taxon>Liliopsida</taxon>
        <taxon>Araceae</taxon>
        <taxon>Aroideae</taxon>
        <taxon>Colocasieae</taxon>
        <taxon>Colocasia</taxon>
    </lineage>
</organism>
<proteinExistence type="predicted"/>
<sequence>MMVDEELKHKIELFNGHKDVELYIGETSGINRCVSKYVQFSPCLHLFWATICTIGLAAQENGSSPIWPKSKQSAAAKQMAKGGKYMKKKGLSWAGAAATSALKRWAIKPPFPMQPGEIGKEEIARRRGQWQQKGRELSRRGVFSIGG</sequence>
<comment type="caution">
    <text evidence="1">The sequence shown here is derived from an EMBL/GenBank/DDBJ whole genome shotgun (WGS) entry which is preliminary data.</text>
</comment>
<accession>A0A843TNQ8</accession>
<evidence type="ECO:0000313" key="2">
    <source>
        <dbReference type="Proteomes" id="UP000652761"/>
    </source>
</evidence>
<reference evidence="1" key="1">
    <citation type="submission" date="2017-07" db="EMBL/GenBank/DDBJ databases">
        <title>Taro Niue Genome Assembly and Annotation.</title>
        <authorList>
            <person name="Atibalentja N."/>
            <person name="Keating K."/>
            <person name="Fields C.J."/>
        </authorList>
    </citation>
    <scope>NUCLEOTIDE SEQUENCE</scope>
    <source>
        <strain evidence="1">Niue_2</strain>
        <tissue evidence="1">Leaf</tissue>
    </source>
</reference>
<name>A0A843TNQ8_COLES</name>
<dbReference type="AlphaFoldDB" id="A0A843TNQ8"/>
<protein>
    <submittedName>
        <fullName evidence="1">Uncharacterized protein</fullName>
    </submittedName>
</protein>
<dbReference type="Proteomes" id="UP000652761">
    <property type="component" value="Unassembled WGS sequence"/>
</dbReference>